<name>A0A8D8HDP2_CULPI</name>
<dbReference type="AlphaFoldDB" id="A0A8D8HDP2"/>
<dbReference type="EMBL" id="HBUE01314595">
    <property type="protein sequence ID" value="CAG6585030.1"/>
    <property type="molecule type" value="Transcribed_RNA"/>
</dbReference>
<sequence>MTFTSKCVCACLFACGHRCADVCVCFDRKITTERCSTSNPVRFVFTLFNFAHTTIFRTVLARSSIRRRSSSTCGFFLVPSLGSLASHAHYLRPRGVPPRSSRVVVYFPFRSYCPTRCNGFSCS</sequence>
<reference evidence="1" key="1">
    <citation type="submission" date="2021-05" db="EMBL/GenBank/DDBJ databases">
        <authorList>
            <person name="Alioto T."/>
            <person name="Alioto T."/>
            <person name="Gomez Garrido J."/>
        </authorList>
    </citation>
    <scope>NUCLEOTIDE SEQUENCE</scope>
</reference>
<evidence type="ECO:0000313" key="1">
    <source>
        <dbReference type="EMBL" id="CAG6533150.1"/>
    </source>
</evidence>
<protein>
    <submittedName>
        <fullName evidence="1">(northern house mosquito) hypothetical protein</fullName>
    </submittedName>
</protein>
<dbReference type="EMBL" id="HBUE01208258">
    <property type="protein sequence ID" value="CAG6533150.1"/>
    <property type="molecule type" value="Transcribed_RNA"/>
</dbReference>
<organism evidence="1">
    <name type="scientific">Culex pipiens</name>
    <name type="common">House mosquito</name>
    <dbReference type="NCBI Taxonomy" id="7175"/>
    <lineage>
        <taxon>Eukaryota</taxon>
        <taxon>Metazoa</taxon>
        <taxon>Ecdysozoa</taxon>
        <taxon>Arthropoda</taxon>
        <taxon>Hexapoda</taxon>
        <taxon>Insecta</taxon>
        <taxon>Pterygota</taxon>
        <taxon>Neoptera</taxon>
        <taxon>Endopterygota</taxon>
        <taxon>Diptera</taxon>
        <taxon>Nematocera</taxon>
        <taxon>Culicoidea</taxon>
        <taxon>Culicidae</taxon>
        <taxon>Culicinae</taxon>
        <taxon>Culicini</taxon>
        <taxon>Culex</taxon>
        <taxon>Culex</taxon>
    </lineage>
</organism>
<proteinExistence type="predicted"/>
<accession>A0A8D8HDP2</accession>